<protein>
    <submittedName>
        <fullName evidence="1">Uncharacterized protein</fullName>
    </submittedName>
</protein>
<reference evidence="1 2" key="1">
    <citation type="journal article" date="2019" name="Sci. Rep.">
        <title>Orb-weaving spider Araneus ventricosus genome elucidates the spidroin gene catalogue.</title>
        <authorList>
            <person name="Kono N."/>
            <person name="Nakamura H."/>
            <person name="Ohtoshi R."/>
            <person name="Moran D.A.P."/>
            <person name="Shinohara A."/>
            <person name="Yoshida Y."/>
            <person name="Fujiwara M."/>
            <person name="Mori M."/>
            <person name="Tomita M."/>
            <person name="Arakawa K."/>
        </authorList>
    </citation>
    <scope>NUCLEOTIDE SEQUENCE [LARGE SCALE GENOMIC DNA]</scope>
</reference>
<dbReference type="EMBL" id="BGPR01261659">
    <property type="protein sequence ID" value="GBM73300.1"/>
    <property type="molecule type" value="Genomic_DNA"/>
</dbReference>
<proteinExistence type="predicted"/>
<keyword evidence="2" id="KW-1185">Reference proteome</keyword>
<evidence type="ECO:0000313" key="1">
    <source>
        <dbReference type="EMBL" id="GBM73300.1"/>
    </source>
</evidence>
<name>A0A4Y2I706_ARAVE</name>
<dbReference type="AlphaFoldDB" id="A0A4Y2I706"/>
<gene>
    <name evidence="1" type="ORF">AVEN_178893_1</name>
</gene>
<evidence type="ECO:0000313" key="2">
    <source>
        <dbReference type="Proteomes" id="UP000499080"/>
    </source>
</evidence>
<dbReference type="Proteomes" id="UP000499080">
    <property type="component" value="Unassembled WGS sequence"/>
</dbReference>
<comment type="caution">
    <text evidence="1">The sequence shown here is derived from an EMBL/GenBank/DDBJ whole genome shotgun (WGS) entry which is preliminary data.</text>
</comment>
<dbReference type="OrthoDB" id="6455615at2759"/>
<accession>A0A4Y2I706</accession>
<sequence>MNASCCYGGVNTCHYFLTGKLEKLAKNISSKAKMEISYYSTVPLESVPTTIEGLRELVNKFQEQVESVNNGIGVALCVEFRPLEDFNDKFRFLKNK</sequence>
<organism evidence="1 2">
    <name type="scientific">Araneus ventricosus</name>
    <name type="common">Orbweaver spider</name>
    <name type="synonym">Epeira ventricosa</name>
    <dbReference type="NCBI Taxonomy" id="182803"/>
    <lineage>
        <taxon>Eukaryota</taxon>
        <taxon>Metazoa</taxon>
        <taxon>Ecdysozoa</taxon>
        <taxon>Arthropoda</taxon>
        <taxon>Chelicerata</taxon>
        <taxon>Arachnida</taxon>
        <taxon>Araneae</taxon>
        <taxon>Araneomorphae</taxon>
        <taxon>Entelegynae</taxon>
        <taxon>Araneoidea</taxon>
        <taxon>Araneidae</taxon>
        <taxon>Araneus</taxon>
    </lineage>
</organism>